<dbReference type="SUPFAM" id="SSF141086">
    <property type="entry name" value="Agglutinin HPA-like"/>
    <property type="match status" value="1"/>
</dbReference>
<dbReference type="InterPro" id="IPR037221">
    <property type="entry name" value="H-type_lectin_dom_sf"/>
</dbReference>
<dbReference type="GO" id="GO:0007155">
    <property type="term" value="P:cell adhesion"/>
    <property type="evidence" value="ECO:0007669"/>
    <property type="project" value="InterPro"/>
</dbReference>
<sequence length="632" mass="70165">MKDMRTTWLANSDRFTKELDSYYSGAGKDVIHFKYWSGGHPKERRSTGVGSVPGGGMMPTMGGGGQMEFEVCHCSNVSKLSEWVLAACSDGPGLWQSKAKIDDRDRGADKLFCLKRSDSGSGKTDWYQGNFGNVLKTLTWSIFRDGDSYDQDTKSKLDQGIALNRDYNGATWNGTSIVYGNYKPDFPEKLKGKLKIRQLVLGICEARGNTYLMGEQWLRLQRVKGHISLLENKRQAVAPLMKSISDTLNVMRDSVHELTVTLADIASLLSLTGSEECIASEVARLEVLITQQLADLNKKFDEPGEMDFGPTARTGSISFINDLRWNGPPKKEDDFFKPQWLQQLLGAEAICRLPLRPLNPPLDQRPAIQLVGVTHLDYDKSKPLHFRLGRDGMSDATVNVQINTVSTADTTCFNLGVWWMVVAAGTRSQGWEQGSWRIEDPSKVKWETVQDSNDKSIYNRKTRQEIDRGNKADTSPRDVLCWFDELELSNPMSQRKSAHASVAETKAGAKEVLELKEALTASAAASSISRASVQWLAIPKNAPGVRHGVLEFKNINSSRTPSLSAKWQDANFTSPPAFFYALSGLTCTGSHNVRLRSRIGDVTKTGVLVSVETWEDSTIDSLALTWLCVQTD</sequence>
<dbReference type="Proteomes" id="UP001174936">
    <property type="component" value="Unassembled WGS sequence"/>
</dbReference>
<dbReference type="Pfam" id="PF09458">
    <property type="entry name" value="H_lectin"/>
    <property type="match status" value="1"/>
</dbReference>
<dbReference type="GO" id="GO:0030246">
    <property type="term" value="F:carbohydrate binding"/>
    <property type="evidence" value="ECO:0007669"/>
    <property type="project" value="InterPro"/>
</dbReference>
<comment type="caution">
    <text evidence="2">The sequence shown here is derived from an EMBL/GenBank/DDBJ whole genome shotgun (WGS) entry which is preliminary data.</text>
</comment>
<name>A0AA39Y065_9PEZI</name>
<evidence type="ECO:0000313" key="2">
    <source>
        <dbReference type="EMBL" id="KAK0643000.1"/>
    </source>
</evidence>
<evidence type="ECO:0000313" key="3">
    <source>
        <dbReference type="Proteomes" id="UP001174936"/>
    </source>
</evidence>
<evidence type="ECO:0000259" key="1">
    <source>
        <dbReference type="Pfam" id="PF09458"/>
    </source>
</evidence>
<feature type="domain" description="H-type lectin" evidence="1">
    <location>
        <begin position="571"/>
        <end position="627"/>
    </location>
</feature>
<dbReference type="Gene3D" id="2.60.40.2080">
    <property type="match status" value="1"/>
</dbReference>
<organism evidence="2 3">
    <name type="scientific">Cercophora newfieldiana</name>
    <dbReference type="NCBI Taxonomy" id="92897"/>
    <lineage>
        <taxon>Eukaryota</taxon>
        <taxon>Fungi</taxon>
        <taxon>Dikarya</taxon>
        <taxon>Ascomycota</taxon>
        <taxon>Pezizomycotina</taxon>
        <taxon>Sordariomycetes</taxon>
        <taxon>Sordariomycetidae</taxon>
        <taxon>Sordariales</taxon>
        <taxon>Lasiosphaeriaceae</taxon>
        <taxon>Cercophora</taxon>
    </lineage>
</organism>
<keyword evidence="3" id="KW-1185">Reference proteome</keyword>
<gene>
    <name evidence="2" type="ORF">B0T16DRAFT_415067</name>
</gene>
<dbReference type="EMBL" id="JAULSV010000005">
    <property type="protein sequence ID" value="KAK0643000.1"/>
    <property type="molecule type" value="Genomic_DNA"/>
</dbReference>
<dbReference type="InterPro" id="IPR019019">
    <property type="entry name" value="H-type_lectin_domain"/>
</dbReference>
<accession>A0AA39Y065</accession>
<dbReference type="AlphaFoldDB" id="A0AA39Y065"/>
<reference evidence="2" key="1">
    <citation type="submission" date="2023-06" db="EMBL/GenBank/DDBJ databases">
        <title>Genome-scale phylogeny and comparative genomics of the fungal order Sordariales.</title>
        <authorList>
            <consortium name="Lawrence Berkeley National Laboratory"/>
            <person name="Hensen N."/>
            <person name="Bonometti L."/>
            <person name="Westerberg I."/>
            <person name="Brannstrom I.O."/>
            <person name="Guillou S."/>
            <person name="Cros-Aarteil S."/>
            <person name="Calhoun S."/>
            <person name="Haridas S."/>
            <person name="Kuo A."/>
            <person name="Mondo S."/>
            <person name="Pangilinan J."/>
            <person name="Riley R."/>
            <person name="Labutti K."/>
            <person name="Andreopoulos B."/>
            <person name="Lipzen A."/>
            <person name="Chen C."/>
            <person name="Yanf M."/>
            <person name="Daum C."/>
            <person name="Ng V."/>
            <person name="Clum A."/>
            <person name="Steindorff A."/>
            <person name="Ohm R."/>
            <person name="Martin F."/>
            <person name="Silar P."/>
            <person name="Natvig D."/>
            <person name="Lalanne C."/>
            <person name="Gautier V."/>
            <person name="Ament-Velasquez S.L."/>
            <person name="Kruys A."/>
            <person name="Hutchinson M.I."/>
            <person name="Powell A.J."/>
            <person name="Barry K."/>
            <person name="Miller A.N."/>
            <person name="Grigoriev I.V."/>
            <person name="Debuchy R."/>
            <person name="Gladieux P."/>
            <person name="Thoren M.H."/>
            <person name="Johannesson H."/>
        </authorList>
    </citation>
    <scope>NUCLEOTIDE SEQUENCE</scope>
    <source>
        <strain evidence="2">SMH2532-1</strain>
    </source>
</reference>
<protein>
    <recommendedName>
        <fullName evidence="1">H-type lectin domain-containing protein</fullName>
    </recommendedName>
</protein>
<proteinExistence type="predicted"/>